<reference evidence="1 2" key="1">
    <citation type="journal article" date="2019" name="Int. J. Syst. Evol. Microbiol.">
        <title>The Global Catalogue of Microorganisms (GCM) 10K type strain sequencing project: providing services to taxonomists for standard genome sequencing and annotation.</title>
        <authorList>
            <consortium name="The Broad Institute Genomics Platform"/>
            <consortium name="The Broad Institute Genome Sequencing Center for Infectious Disease"/>
            <person name="Wu L."/>
            <person name="Ma J."/>
        </authorList>
    </citation>
    <scope>NUCLEOTIDE SEQUENCE [LARGE SCALE GENOMIC DNA]</scope>
    <source>
        <strain evidence="1 2">JCM 17504</strain>
    </source>
</reference>
<dbReference type="Gene3D" id="3.10.450.50">
    <property type="match status" value="1"/>
</dbReference>
<dbReference type="GeneID" id="68615337"/>
<evidence type="ECO:0000313" key="2">
    <source>
        <dbReference type="Proteomes" id="UP001501729"/>
    </source>
</evidence>
<dbReference type="PANTHER" id="PTHR38436">
    <property type="entry name" value="POLYKETIDE CYCLASE SNOAL-LIKE DOMAIN"/>
    <property type="match status" value="1"/>
</dbReference>
<proteinExistence type="predicted"/>
<protein>
    <submittedName>
        <fullName evidence="1">Ester cyclase</fullName>
    </submittedName>
</protein>
<dbReference type="InterPro" id="IPR032710">
    <property type="entry name" value="NTF2-like_dom_sf"/>
</dbReference>
<dbReference type="AlphaFoldDB" id="A0AAV3UC33"/>
<dbReference type="Proteomes" id="UP001501729">
    <property type="component" value="Unassembled WGS sequence"/>
</dbReference>
<dbReference type="GO" id="GO:0030638">
    <property type="term" value="P:polyketide metabolic process"/>
    <property type="evidence" value="ECO:0007669"/>
    <property type="project" value="InterPro"/>
</dbReference>
<dbReference type="EMBL" id="BAABKX010000001">
    <property type="protein sequence ID" value="GAA5042751.1"/>
    <property type="molecule type" value="Genomic_DNA"/>
</dbReference>
<keyword evidence="2" id="KW-1185">Reference proteome</keyword>
<sequence>MSIRTADNEAVVIREIEEVWNGDGDLGVIDDLVAEDVVYHTPTMDMRGRGEYREMAEEVRNIFTDLEMTVADVVPSDDKVAVRYTVRGTHSGEMMGIEPTDERIEMTGILIDRVEDGKIRERHDVSDELGMFVQLGVVELPEMDEYEE</sequence>
<dbReference type="InterPro" id="IPR009959">
    <property type="entry name" value="Cyclase_SnoaL-like"/>
</dbReference>
<evidence type="ECO:0000313" key="1">
    <source>
        <dbReference type="EMBL" id="GAA5042751.1"/>
    </source>
</evidence>
<organism evidence="1 2">
    <name type="scientific">Haladaptatus pallidirubidus</name>
    <dbReference type="NCBI Taxonomy" id="1008152"/>
    <lineage>
        <taxon>Archaea</taxon>
        <taxon>Methanobacteriati</taxon>
        <taxon>Methanobacteriota</taxon>
        <taxon>Stenosarchaea group</taxon>
        <taxon>Halobacteria</taxon>
        <taxon>Halobacteriales</taxon>
        <taxon>Haladaptataceae</taxon>
        <taxon>Haladaptatus</taxon>
    </lineage>
</organism>
<accession>A0AAV3UC33</accession>
<comment type="caution">
    <text evidence="1">The sequence shown here is derived from an EMBL/GenBank/DDBJ whole genome shotgun (WGS) entry which is preliminary data.</text>
</comment>
<dbReference type="PANTHER" id="PTHR38436:SF1">
    <property type="entry name" value="ESTER CYCLASE"/>
    <property type="match status" value="1"/>
</dbReference>
<dbReference type="SUPFAM" id="SSF54427">
    <property type="entry name" value="NTF2-like"/>
    <property type="match status" value="1"/>
</dbReference>
<dbReference type="Pfam" id="PF07366">
    <property type="entry name" value="SnoaL"/>
    <property type="match status" value="1"/>
</dbReference>
<gene>
    <name evidence="1" type="ORF">GCM10025751_06470</name>
</gene>
<dbReference type="RefSeq" id="WP_227775444.1">
    <property type="nucleotide sequence ID" value="NZ_BAABKX010000001.1"/>
</dbReference>
<name>A0AAV3UC33_9EURY</name>